<comment type="similarity">
    <text evidence="9">Belongs to the phospholipase D family. Cardiolipin synthase subfamily. ClsB sub-subfamily.</text>
</comment>
<keyword evidence="7 9" id="KW-0594">Phospholipid biosynthesis</keyword>
<protein>
    <recommendedName>
        <fullName evidence="9">Cardiolipin synthase B</fullName>
        <shortName evidence="9">CL synthase</shortName>
        <ecNumber evidence="9">2.7.8.-</ecNumber>
    </recommendedName>
</protein>
<feature type="domain" description="PLD phosphodiesterase" evidence="10">
    <location>
        <begin position="107"/>
        <end position="134"/>
    </location>
</feature>
<keyword evidence="3 9" id="KW-0808">Transferase</keyword>
<evidence type="ECO:0000313" key="11">
    <source>
        <dbReference type="EMBL" id="UZD54042.1"/>
    </source>
</evidence>
<dbReference type="CDD" id="cd09159">
    <property type="entry name" value="PLDc_ybhO_like_2"/>
    <property type="match status" value="1"/>
</dbReference>
<dbReference type="Pfam" id="PF13091">
    <property type="entry name" value="PLDc_2"/>
    <property type="match status" value="2"/>
</dbReference>
<accession>A0ABY6MQ72</accession>
<dbReference type="InterPro" id="IPR025202">
    <property type="entry name" value="PLD-like_dom"/>
</dbReference>
<evidence type="ECO:0000256" key="8">
    <source>
        <dbReference type="ARBA" id="ARBA00023264"/>
    </source>
</evidence>
<dbReference type="Proteomes" id="UP001163266">
    <property type="component" value="Chromosome"/>
</dbReference>
<comment type="subcellular location">
    <subcellularLocation>
        <location evidence="9">Cell membrane</location>
        <topology evidence="9">Peripheral membrane protein</topology>
    </subcellularLocation>
</comment>
<dbReference type="GO" id="GO:0016740">
    <property type="term" value="F:transferase activity"/>
    <property type="evidence" value="ECO:0007669"/>
    <property type="project" value="UniProtKB-KW"/>
</dbReference>
<evidence type="ECO:0000256" key="9">
    <source>
        <dbReference type="HAMAP-Rule" id="MF_01917"/>
    </source>
</evidence>
<evidence type="ECO:0000256" key="7">
    <source>
        <dbReference type="ARBA" id="ARBA00023209"/>
    </source>
</evidence>
<dbReference type="SUPFAM" id="SSF56024">
    <property type="entry name" value="Phospholipase D/nuclease"/>
    <property type="match status" value="2"/>
</dbReference>
<sequence>MNVWRPGNRIRLLENGEAYYPRVFEAIRAAQREVLIETFILFDDKVGRALRDELIAAARRGVTVHLTVDGYGSPDLSEEFIEGMTAAGVHFHVFDPQPKLLGLRTNLFRRMHRKIVVVDATLAFVGGINFSLDHLQEFGPEAKQDYAIEIEGPVVADIHGFAAQVVGGTREQHRRWWHWPGHRHLAPAPLDTQDAVALFVVRDNQGHRTDIEEHYIDALRRAKGRALIANAYFFPGYRLLRELRNAARRGVDVRLVLQGQPDMRWVQFFGRMLYDYLLREGVRIYEYCERPLHGKVAVIDEEWATVGSSNLDPLSLAVNLEANVVVRDRAFAQRLYERLDGLVRSHCRLITSEEVSSRNPLRLALSFLAYHFARRFPAWVGLLPAHTPRMEHILPREGDAALGTADHARETAPKEAHGL</sequence>
<keyword evidence="1 9" id="KW-1003">Cell membrane</keyword>
<evidence type="ECO:0000256" key="1">
    <source>
        <dbReference type="ARBA" id="ARBA00022475"/>
    </source>
</evidence>
<comment type="catalytic activity">
    <reaction evidence="9">
        <text>2 a 1,2-diacyl-sn-glycero-3-phospho-(1'-sn-glycerol) = a cardiolipin + glycerol</text>
        <dbReference type="Rhea" id="RHEA:31451"/>
        <dbReference type="ChEBI" id="CHEBI:17754"/>
        <dbReference type="ChEBI" id="CHEBI:62237"/>
        <dbReference type="ChEBI" id="CHEBI:64716"/>
    </reaction>
</comment>
<feature type="active site" evidence="9">
    <location>
        <position position="112"/>
    </location>
</feature>
<evidence type="ECO:0000256" key="6">
    <source>
        <dbReference type="ARBA" id="ARBA00023136"/>
    </source>
</evidence>
<dbReference type="InterPro" id="IPR030872">
    <property type="entry name" value="Cardiolipin_synth_ClsB"/>
</dbReference>
<organism evidence="11 12">
    <name type="scientific">Caldimonas aquatica</name>
    <dbReference type="NCBI Taxonomy" id="376175"/>
    <lineage>
        <taxon>Bacteria</taxon>
        <taxon>Pseudomonadati</taxon>
        <taxon>Pseudomonadota</taxon>
        <taxon>Betaproteobacteria</taxon>
        <taxon>Burkholderiales</taxon>
        <taxon>Sphaerotilaceae</taxon>
        <taxon>Caldimonas</taxon>
    </lineage>
</organism>
<keyword evidence="2 9" id="KW-0444">Lipid biosynthesis</keyword>
<feature type="active site" evidence="9">
    <location>
        <position position="295"/>
    </location>
</feature>
<evidence type="ECO:0000259" key="10">
    <source>
        <dbReference type="PROSITE" id="PS50035"/>
    </source>
</evidence>
<dbReference type="Gene3D" id="3.30.870.10">
    <property type="entry name" value="Endonuclease Chain A"/>
    <property type="match status" value="2"/>
</dbReference>
<dbReference type="EC" id="2.7.8.-" evidence="9"/>
<dbReference type="PANTHER" id="PTHR21248">
    <property type="entry name" value="CARDIOLIPIN SYNTHASE"/>
    <property type="match status" value="1"/>
</dbReference>
<name>A0ABY6MQ72_9BURK</name>
<reference evidence="11" key="1">
    <citation type="submission" date="2022-10" db="EMBL/GenBank/DDBJ databases">
        <title>Complete genome sequence of Schlegelella aquatica LMG 23380.</title>
        <authorList>
            <person name="Musilova J."/>
            <person name="Kourilova X."/>
            <person name="Bezdicek M."/>
            <person name="Hermankova K."/>
            <person name="Obruca S."/>
            <person name="Sedlar K."/>
        </authorList>
    </citation>
    <scope>NUCLEOTIDE SEQUENCE</scope>
    <source>
        <strain evidence="11">LMG 23380</strain>
    </source>
</reference>
<keyword evidence="12" id="KW-1185">Reference proteome</keyword>
<keyword evidence="4" id="KW-0677">Repeat</keyword>
<dbReference type="RefSeq" id="WP_264891611.1">
    <property type="nucleotide sequence ID" value="NZ_CP110257.1"/>
</dbReference>
<evidence type="ECO:0000256" key="2">
    <source>
        <dbReference type="ARBA" id="ARBA00022516"/>
    </source>
</evidence>
<evidence type="ECO:0000256" key="4">
    <source>
        <dbReference type="ARBA" id="ARBA00022737"/>
    </source>
</evidence>
<feature type="active site" evidence="9">
    <location>
        <position position="119"/>
    </location>
</feature>
<dbReference type="SMART" id="SM00155">
    <property type="entry name" value="PLDc"/>
    <property type="match status" value="2"/>
</dbReference>
<dbReference type="NCBIfam" id="NF008427">
    <property type="entry name" value="PRK11263.1"/>
    <property type="match status" value="1"/>
</dbReference>
<dbReference type="PROSITE" id="PS50035">
    <property type="entry name" value="PLD"/>
    <property type="match status" value="2"/>
</dbReference>
<feature type="active site" evidence="9">
    <location>
        <position position="114"/>
    </location>
</feature>
<evidence type="ECO:0000256" key="3">
    <source>
        <dbReference type="ARBA" id="ARBA00022679"/>
    </source>
</evidence>
<dbReference type="PANTHER" id="PTHR21248:SF23">
    <property type="entry name" value="CARDIOLIPIN SYNTHASE B"/>
    <property type="match status" value="1"/>
</dbReference>
<evidence type="ECO:0000313" key="12">
    <source>
        <dbReference type="Proteomes" id="UP001163266"/>
    </source>
</evidence>
<evidence type="ECO:0000256" key="5">
    <source>
        <dbReference type="ARBA" id="ARBA00023098"/>
    </source>
</evidence>
<feature type="active site" evidence="9">
    <location>
        <position position="300"/>
    </location>
</feature>
<gene>
    <name evidence="9 11" type="primary">clsB</name>
    <name evidence="11" type="ORF">OMP39_10170</name>
</gene>
<dbReference type="CDD" id="cd09110">
    <property type="entry name" value="PLDc_CLS_1"/>
    <property type="match status" value="1"/>
</dbReference>
<dbReference type="InterPro" id="IPR001736">
    <property type="entry name" value="PLipase_D/transphosphatidylase"/>
</dbReference>
<keyword evidence="8 9" id="KW-1208">Phospholipid metabolism</keyword>
<feature type="active site" evidence="9">
    <location>
        <position position="293"/>
    </location>
</feature>
<feature type="domain" description="PLD phosphodiesterase" evidence="10">
    <location>
        <begin position="288"/>
        <end position="315"/>
    </location>
</feature>
<comment type="function">
    <text evidence="9">Catalyzes the phosphatidyl group transfer from one phosphatidylglycerol molecule to another to form cardiolipin (CL) (diphosphatidylglycerol) and glycerol.</text>
</comment>
<dbReference type="EMBL" id="CP110257">
    <property type="protein sequence ID" value="UZD54042.1"/>
    <property type="molecule type" value="Genomic_DNA"/>
</dbReference>
<keyword evidence="5 9" id="KW-0443">Lipid metabolism</keyword>
<dbReference type="HAMAP" id="MF_01917">
    <property type="entry name" value="Cardiolipin_synth_ClsB"/>
    <property type="match status" value="1"/>
</dbReference>
<keyword evidence="6 9" id="KW-0472">Membrane</keyword>
<proteinExistence type="inferred from homology"/>